<keyword evidence="3" id="KW-1185">Reference proteome</keyword>
<dbReference type="Proteomes" id="UP000521943">
    <property type="component" value="Unassembled WGS sequence"/>
</dbReference>
<dbReference type="PANTHER" id="PTHR38926:SF5">
    <property type="entry name" value="F-BOX AND LEUCINE-RICH REPEAT PROTEIN 6"/>
    <property type="match status" value="1"/>
</dbReference>
<gene>
    <name evidence="2" type="ORF">DFP72DRAFT_900366</name>
</gene>
<accession>A0A8H6M3D6</accession>
<dbReference type="Gene3D" id="1.20.1280.50">
    <property type="match status" value="1"/>
</dbReference>
<dbReference type="Pfam" id="PF12937">
    <property type="entry name" value="F-box-like"/>
    <property type="match status" value="1"/>
</dbReference>
<reference evidence="2 3" key="1">
    <citation type="submission" date="2020-07" db="EMBL/GenBank/DDBJ databases">
        <title>Comparative genomics of pyrophilous fungi reveals a link between fire events and developmental genes.</title>
        <authorList>
            <consortium name="DOE Joint Genome Institute"/>
            <person name="Steindorff A.S."/>
            <person name="Carver A."/>
            <person name="Calhoun S."/>
            <person name="Stillman K."/>
            <person name="Liu H."/>
            <person name="Lipzen A."/>
            <person name="Pangilinan J."/>
            <person name="Labutti K."/>
            <person name="Bruns T.D."/>
            <person name="Grigoriev I.V."/>
        </authorList>
    </citation>
    <scope>NUCLEOTIDE SEQUENCE [LARGE SCALE GENOMIC DNA]</scope>
    <source>
        <strain evidence="2 3">CBS 144469</strain>
    </source>
</reference>
<proteinExistence type="predicted"/>
<evidence type="ECO:0000313" key="2">
    <source>
        <dbReference type="EMBL" id="KAF6754098.1"/>
    </source>
</evidence>
<dbReference type="InterPro" id="IPR001810">
    <property type="entry name" value="F-box_dom"/>
</dbReference>
<organism evidence="2 3">
    <name type="scientific">Ephemerocybe angulata</name>
    <dbReference type="NCBI Taxonomy" id="980116"/>
    <lineage>
        <taxon>Eukaryota</taxon>
        <taxon>Fungi</taxon>
        <taxon>Dikarya</taxon>
        <taxon>Basidiomycota</taxon>
        <taxon>Agaricomycotina</taxon>
        <taxon>Agaricomycetes</taxon>
        <taxon>Agaricomycetidae</taxon>
        <taxon>Agaricales</taxon>
        <taxon>Agaricineae</taxon>
        <taxon>Psathyrellaceae</taxon>
        <taxon>Ephemerocybe</taxon>
    </lineage>
</organism>
<name>A0A8H6M3D6_9AGAR</name>
<sequence>MALVTNIEFPALAKNLSNSLLDLHNNTDLNHVEGDIVLAGCHIRTLKNAEQQVNRLAAEVLAQIFLYLDALQLMEDASDILNASGEKTKALYAAAHACRQWRHVVFSTPNLWNHIHIRHPSDPVAARSLIFSGNLPLTLYLVGYHGNDAFKPVKEHFHRLEHLHICSDDLEELDDNPLLSTTQWDAPLLKRIEIIEYKYYRNDFLPVIGLSSMRSLERVKLSTYALPQGLQIANLRSLVLLNQNADDQNSPGPHKGFNEFLPVLASSPLLEELALTLSGTQYGRFSESPEFAQNPVHLPHLQSLALRCTGTFADDATLFFLACIRIFDTASRYVLVNTMDFEWSISLDRLLSIGRLDFASTPRTTRKLRLITPGHAVNGGRGHCFMLTPDTVTYTSNIGFTDLSETSALGSVEEFSLITHEHHPPIEDLQVLFNALPALRRISVSEDMRDPVMVHRLGHVLGMNTVGTSSPLLEAIEVLHYPASGDPNDFPKSEDDALAVDGSMVALLCEERMTKGYPIGKVTIERCREEHVGWLKETVKEVSSTKRWKGYPGGYDEQSVLREMTERTRNPT</sequence>
<evidence type="ECO:0000313" key="3">
    <source>
        <dbReference type="Proteomes" id="UP000521943"/>
    </source>
</evidence>
<evidence type="ECO:0000259" key="1">
    <source>
        <dbReference type="Pfam" id="PF12937"/>
    </source>
</evidence>
<dbReference type="OrthoDB" id="10286224at2759"/>
<comment type="caution">
    <text evidence="2">The sequence shown here is derived from an EMBL/GenBank/DDBJ whole genome shotgun (WGS) entry which is preliminary data.</text>
</comment>
<dbReference type="PANTHER" id="PTHR38926">
    <property type="entry name" value="F-BOX DOMAIN CONTAINING PROTEIN, EXPRESSED"/>
    <property type="match status" value="1"/>
</dbReference>
<protein>
    <recommendedName>
        <fullName evidence="1">F-box domain-containing protein</fullName>
    </recommendedName>
</protein>
<feature type="domain" description="F-box" evidence="1">
    <location>
        <begin position="59"/>
        <end position="118"/>
    </location>
</feature>
<dbReference type="EMBL" id="JACGCI010000036">
    <property type="protein sequence ID" value="KAF6754098.1"/>
    <property type="molecule type" value="Genomic_DNA"/>
</dbReference>
<dbReference type="AlphaFoldDB" id="A0A8H6M3D6"/>